<dbReference type="Proteomes" id="UP000292408">
    <property type="component" value="Unassembled WGS sequence"/>
</dbReference>
<sequence>MTAQPGLGITGNGVGVTTPIAHRLAQSGLVAKAGGTPNLVRAGVFYDGTVNIVTGTAGMMFYPAGEYTISPVVARVGLSAGSPFLHFINAGPIRLTASVISTL</sequence>
<accession>A0A4Q7THY4</accession>
<name>A0A4Q7THY4_9MICO</name>
<dbReference type="EMBL" id="SGXT01000016">
    <property type="protein sequence ID" value="RZT59310.1"/>
    <property type="molecule type" value="Genomic_DNA"/>
</dbReference>
<evidence type="ECO:0000313" key="1">
    <source>
        <dbReference type="EMBL" id="RZT59310.1"/>
    </source>
</evidence>
<dbReference type="RefSeq" id="WP_130283332.1">
    <property type="nucleotide sequence ID" value="NZ_SGXT01000016.1"/>
</dbReference>
<gene>
    <name evidence="1" type="ORF">EV140_1915</name>
</gene>
<proteinExistence type="predicted"/>
<comment type="caution">
    <text evidence="1">The sequence shown here is derived from an EMBL/GenBank/DDBJ whole genome shotgun (WGS) entry which is preliminary data.</text>
</comment>
<organism evidence="1 2">
    <name type="scientific">Microcella alkaliphila</name>
    <dbReference type="NCBI Taxonomy" id="279828"/>
    <lineage>
        <taxon>Bacteria</taxon>
        <taxon>Bacillati</taxon>
        <taxon>Actinomycetota</taxon>
        <taxon>Actinomycetes</taxon>
        <taxon>Micrococcales</taxon>
        <taxon>Microbacteriaceae</taxon>
        <taxon>Microcella</taxon>
    </lineage>
</organism>
<keyword evidence="2" id="KW-1185">Reference proteome</keyword>
<protein>
    <submittedName>
        <fullName evidence="1">Uncharacterized protein</fullName>
    </submittedName>
</protein>
<evidence type="ECO:0000313" key="2">
    <source>
        <dbReference type="Proteomes" id="UP000292408"/>
    </source>
</evidence>
<reference evidence="1 2" key="1">
    <citation type="journal article" date="2015" name="Stand. Genomic Sci.">
        <title>Genomic Encyclopedia of Bacterial and Archaeal Type Strains, Phase III: the genomes of soil and plant-associated and newly described type strains.</title>
        <authorList>
            <person name="Whitman W.B."/>
            <person name="Woyke T."/>
            <person name="Klenk H.P."/>
            <person name="Zhou Y."/>
            <person name="Lilburn T.G."/>
            <person name="Beck B.J."/>
            <person name="De Vos P."/>
            <person name="Vandamme P."/>
            <person name="Eisen J.A."/>
            <person name="Garrity G."/>
            <person name="Hugenholtz P."/>
            <person name="Kyrpides N.C."/>
        </authorList>
    </citation>
    <scope>NUCLEOTIDE SEQUENCE [LARGE SCALE GENOMIC DNA]</scope>
    <source>
        <strain evidence="1 2">AC4r</strain>
    </source>
</reference>
<dbReference type="AlphaFoldDB" id="A0A4Q7THY4"/>